<dbReference type="EMBL" id="AKHW03001358">
    <property type="protein sequence ID" value="KYO42733.1"/>
    <property type="molecule type" value="Genomic_DNA"/>
</dbReference>
<reference evidence="10 11" key="1">
    <citation type="journal article" date="2012" name="Genome Biol.">
        <title>Sequencing three crocodilian genomes to illuminate the evolution of archosaurs and amniotes.</title>
        <authorList>
            <person name="St John J.A."/>
            <person name="Braun E.L."/>
            <person name="Isberg S.R."/>
            <person name="Miles L.G."/>
            <person name="Chong A.Y."/>
            <person name="Gongora J."/>
            <person name="Dalzell P."/>
            <person name="Moran C."/>
            <person name="Bed'hom B."/>
            <person name="Abzhanov A."/>
            <person name="Burgess S.C."/>
            <person name="Cooksey A.M."/>
            <person name="Castoe T.A."/>
            <person name="Crawford N.G."/>
            <person name="Densmore L.D."/>
            <person name="Drew J.C."/>
            <person name="Edwards S.V."/>
            <person name="Faircloth B.C."/>
            <person name="Fujita M.K."/>
            <person name="Greenwold M.J."/>
            <person name="Hoffmann F.G."/>
            <person name="Howard J.M."/>
            <person name="Iguchi T."/>
            <person name="Janes D.E."/>
            <person name="Khan S.Y."/>
            <person name="Kohno S."/>
            <person name="de Koning A.J."/>
            <person name="Lance S.L."/>
            <person name="McCarthy F.M."/>
            <person name="McCormack J.E."/>
            <person name="Merchant M.E."/>
            <person name="Peterson D.G."/>
            <person name="Pollock D.D."/>
            <person name="Pourmand N."/>
            <person name="Raney B.J."/>
            <person name="Roessler K.A."/>
            <person name="Sanford J.R."/>
            <person name="Sawyer R.H."/>
            <person name="Schmidt C.J."/>
            <person name="Triplett E.W."/>
            <person name="Tuberville T.D."/>
            <person name="Venegas-Anaya M."/>
            <person name="Howard J.T."/>
            <person name="Jarvis E.D."/>
            <person name="Guillette L.J.Jr."/>
            <person name="Glenn T.C."/>
            <person name="Green R.E."/>
            <person name="Ray D.A."/>
        </authorList>
    </citation>
    <scope>NUCLEOTIDE SEQUENCE [LARGE SCALE GENOMIC DNA]</scope>
    <source>
        <strain evidence="10">KSC_2009_1</strain>
    </source>
</reference>
<dbReference type="SMART" id="SM00563">
    <property type="entry name" value="PlsC"/>
    <property type="match status" value="1"/>
</dbReference>
<evidence type="ECO:0000256" key="6">
    <source>
        <dbReference type="ARBA" id="ARBA00023098"/>
    </source>
</evidence>
<evidence type="ECO:0000256" key="2">
    <source>
        <dbReference type="ARBA" id="ARBA00008655"/>
    </source>
</evidence>
<keyword evidence="7" id="KW-0472">Membrane</keyword>
<dbReference type="Pfam" id="PF01553">
    <property type="entry name" value="Acyltransferase"/>
    <property type="match status" value="1"/>
</dbReference>
<feature type="domain" description="Phospholipid/glycerol acyltransferase" evidence="9">
    <location>
        <begin position="4"/>
        <end position="116"/>
    </location>
</feature>
<dbReference type="GO" id="GO:0019432">
    <property type="term" value="P:triglyceride biosynthetic process"/>
    <property type="evidence" value="ECO:0007669"/>
    <property type="project" value="TreeGrafter"/>
</dbReference>
<dbReference type="GO" id="GO:0005783">
    <property type="term" value="C:endoplasmic reticulum"/>
    <property type="evidence" value="ECO:0007669"/>
    <property type="project" value="TreeGrafter"/>
</dbReference>
<evidence type="ECO:0000313" key="10">
    <source>
        <dbReference type="EMBL" id="KYO42733.1"/>
    </source>
</evidence>
<protein>
    <recommendedName>
        <fullName evidence="9">Phospholipid/glycerol acyltransferase domain-containing protein</fullName>
    </recommendedName>
</protein>
<dbReference type="GO" id="GO:0004366">
    <property type="term" value="F:glycerol-3-phosphate O-acyltransferase activity"/>
    <property type="evidence" value="ECO:0007669"/>
    <property type="project" value="TreeGrafter"/>
</dbReference>
<evidence type="ECO:0000259" key="9">
    <source>
        <dbReference type="SMART" id="SM00563"/>
    </source>
</evidence>
<dbReference type="AlphaFoldDB" id="A0A151P137"/>
<keyword evidence="11" id="KW-1185">Reference proteome</keyword>
<sequence length="132" mass="14896">MGRTHQVQLDAIMDGEACAAPPSSPAHMVGQVHEGFLGIIQRSCIQTSQHLWFEHAEMRDCRLVREKMSEHIRDKKKLPVLIFPEGTCINNTSVKMFKMGSFEIGGTIYPVAIKVTSNGFKLLMDYLQKSFK</sequence>
<evidence type="ECO:0000256" key="7">
    <source>
        <dbReference type="ARBA" id="ARBA00023136"/>
    </source>
</evidence>
<dbReference type="STRING" id="8496.A0A151P137"/>
<dbReference type="PANTHER" id="PTHR23063">
    <property type="entry name" value="PHOSPHOLIPID ACYLTRANSFERASE"/>
    <property type="match status" value="1"/>
</dbReference>
<accession>A0A151P137</accession>
<comment type="caution">
    <text evidence="10">The sequence shown here is derived from an EMBL/GenBank/DDBJ whole genome shotgun (WGS) entry which is preliminary data.</text>
</comment>
<evidence type="ECO:0000256" key="4">
    <source>
        <dbReference type="ARBA" id="ARBA00022692"/>
    </source>
</evidence>
<keyword evidence="5" id="KW-1133">Transmembrane helix</keyword>
<dbReference type="PANTHER" id="PTHR23063:SF10">
    <property type="entry name" value="GLYCEROL-3-PHOSPHATE ACYLTRANSFERASE 3"/>
    <property type="match status" value="1"/>
</dbReference>
<keyword evidence="8" id="KW-0012">Acyltransferase</keyword>
<dbReference type="GO" id="GO:0016020">
    <property type="term" value="C:membrane"/>
    <property type="evidence" value="ECO:0007669"/>
    <property type="project" value="UniProtKB-SubCell"/>
</dbReference>
<keyword evidence="6" id="KW-0443">Lipid metabolism</keyword>
<keyword evidence="4" id="KW-0812">Transmembrane</keyword>
<evidence type="ECO:0000256" key="8">
    <source>
        <dbReference type="ARBA" id="ARBA00023315"/>
    </source>
</evidence>
<keyword evidence="3" id="KW-0808">Transferase</keyword>
<comment type="similarity">
    <text evidence="2">Belongs to the 1-acyl-sn-glycerol-3-phosphate acyltransferase family.</text>
</comment>
<comment type="subcellular location">
    <subcellularLocation>
        <location evidence="1">Membrane</location>
    </subcellularLocation>
</comment>
<evidence type="ECO:0000256" key="5">
    <source>
        <dbReference type="ARBA" id="ARBA00022989"/>
    </source>
</evidence>
<evidence type="ECO:0000256" key="1">
    <source>
        <dbReference type="ARBA" id="ARBA00004370"/>
    </source>
</evidence>
<evidence type="ECO:0000256" key="3">
    <source>
        <dbReference type="ARBA" id="ARBA00022679"/>
    </source>
</evidence>
<organism evidence="10 11">
    <name type="scientific">Alligator mississippiensis</name>
    <name type="common">American alligator</name>
    <dbReference type="NCBI Taxonomy" id="8496"/>
    <lineage>
        <taxon>Eukaryota</taxon>
        <taxon>Metazoa</taxon>
        <taxon>Chordata</taxon>
        <taxon>Craniata</taxon>
        <taxon>Vertebrata</taxon>
        <taxon>Euteleostomi</taxon>
        <taxon>Archelosauria</taxon>
        <taxon>Archosauria</taxon>
        <taxon>Crocodylia</taxon>
        <taxon>Alligatoridae</taxon>
        <taxon>Alligatorinae</taxon>
        <taxon>Alligator</taxon>
    </lineage>
</organism>
<evidence type="ECO:0000313" key="11">
    <source>
        <dbReference type="Proteomes" id="UP000050525"/>
    </source>
</evidence>
<dbReference type="InterPro" id="IPR002123">
    <property type="entry name" value="Plipid/glycerol_acylTrfase"/>
</dbReference>
<proteinExistence type="inferred from homology"/>
<gene>
    <name evidence="10" type="ORF">Y1Q_0022392</name>
</gene>
<dbReference type="Proteomes" id="UP000050525">
    <property type="component" value="Unassembled WGS sequence"/>
</dbReference>
<name>A0A151P137_ALLMI</name>